<evidence type="ECO:0000313" key="2">
    <source>
        <dbReference type="Proteomes" id="UP000176186"/>
    </source>
</evidence>
<dbReference type="Proteomes" id="UP000176186">
    <property type="component" value="Unassembled WGS sequence"/>
</dbReference>
<sequence length="317" mass="36210">MGTAMRKETTEGAGGVDFSLGYPSEEQILARTGVRPETAHTIYLERTMPFTPFTVFSNLGEYHFSGHPYLGVGVRLFPTVNLTNREISLLVEQTPGYTQYYDPYPDPDRKFIEVMRILRDTQAYRFMEDLTFDPREYGQGEKEAEMIFAQALRRAMCDISGQDHIASFHRSAQALAKRVPLNDFSSKFMSLTPLDMLHQLLFVGTFYESQGEIMWNRVTHRRVIRQALHYFSAFESGDNFIKPVYTQERLGALIHHLTAPNGGVNPYMIAHILKDMCRTTDFVMNHGPWPFPERSVSVIDQASKEVQVAVGMLPPPR</sequence>
<protein>
    <submittedName>
        <fullName evidence="1">Uncharacterized protein</fullName>
    </submittedName>
</protein>
<organism evidence="1 2">
    <name type="scientific">Candidatus Gottesmanbacteria bacterium RIFOXYB1_FULL_47_11</name>
    <dbReference type="NCBI Taxonomy" id="1798401"/>
    <lineage>
        <taxon>Bacteria</taxon>
        <taxon>Candidatus Gottesmaniibacteriota</taxon>
    </lineage>
</organism>
<proteinExistence type="predicted"/>
<evidence type="ECO:0000313" key="1">
    <source>
        <dbReference type="EMBL" id="OGG35113.1"/>
    </source>
</evidence>
<accession>A0A1F6BE83</accession>
<dbReference type="EMBL" id="MFKE01000018">
    <property type="protein sequence ID" value="OGG35113.1"/>
    <property type="molecule type" value="Genomic_DNA"/>
</dbReference>
<reference evidence="1 2" key="1">
    <citation type="journal article" date="2016" name="Nat. Commun.">
        <title>Thousands of microbial genomes shed light on interconnected biogeochemical processes in an aquifer system.</title>
        <authorList>
            <person name="Anantharaman K."/>
            <person name="Brown C.T."/>
            <person name="Hug L.A."/>
            <person name="Sharon I."/>
            <person name="Castelle C.J."/>
            <person name="Probst A.J."/>
            <person name="Thomas B.C."/>
            <person name="Singh A."/>
            <person name="Wilkins M.J."/>
            <person name="Karaoz U."/>
            <person name="Brodie E.L."/>
            <person name="Williams K.H."/>
            <person name="Hubbard S.S."/>
            <person name="Banfield J.F."/>
        </authorList>
    </citation>
    <scope>NUCLEOTIDE SEQUENCE [LARGE SCALE GENOMIC DNA]</scope>
</reference>
<name>A0A1F6BE83_9BACT</name>
<comment type="caution">
    <text evidence="1">The sequence shown here is derived from an EMBL/GenBank/DDBJ whole genome shotgun (WGS) entry which is preliminary data.</text>
</comment>
<dbReference type="AlphaFoldDB" id="A0A1F6BE83"/>
<dbReference type="STRING" id="1798401.A2363_01255"/>
<gene>
    <name evidence="1" type="ORF">A2363_01255</name>
</gene>